<keyword evidence="6" id="KW-1185">Reference proteome</keyword>
<accession>A0ABN1QTC4</accession>
<dbReference type="Proteomes" id="UP001500542">
    <property type="component" value="Unassembled WGS sequence"/>
</dbReference>
<dbReference type="PANTHER" id="PTHR43464:SF19">
    <property type="entry name" value="UBIQUINONE BIOSYNTHESIS O-METHYLTRANSFERASE, MITOCHONDRIAL"/>
    <property type="match status" value="1"/>
</dbReference>
<dbReference type="SUPFAM" id="SSF53335">
    <property type="entry name" value="S-adenosyl-L-methionine-dependent methyltransferases"/>
    <property type="match status" value="1"/>
</dbReference>
<name>A0ABN1QTC4_9ACTN</name>
<keyword evidence="1" id="KW-0489">Methyltransferase</keyword>
<evidence type="ECO:0000256" key="3">
    <source>
        <dbReference type="ARBA" id="ARBA00022691"/>
    </source>
</evidence>
<dbReference type="Pfam" id="PF08241">
    <property type="entry name" value="Methyltransf_11"/>
    <property type="match status" value="1"/>
</dbReference>
<dbReference type="PANTHER" id="PTHR43464">
    <property type="entry name" value="METHYLTRANSFERASE"/>
    <property type="match status" value="1"/>
</dbReference>
<reference evidence="5 6" key="1">
    <citation type="journal article" date="2019" name="Int. J. Syst. Evol. Microbiol.">
        <title>The Global Catalogue of Microorganisms (GCM) 10K type strain sequencing project: providing services to taxonomists for standard genome sequencing and annotation.</title>
        <authorList>
            <consortium name="The Broad Institute Genomics Platform"/>
            <consortium name="The Broad Institute Genome Sequencing Center for Infectious Disease"/>
            <person name="Wu L."/>
            <person name="Ma J."/>
        </authorList>
    </citation>
    <scope>NUCLEOTIDE SEQUENCE [LARGE SCALE GENOMIC DNA]</scope>
    <source>
        <strain evidence="5 6">JCM 10977</strain>
    </source>
</reference>
<evidence type="ECO:0000313" key="6">
    <source>
        <dbReference type="Proteomes" id="UP001500542"/>
    </source>
</evidence>
<organism evidence="5 6">
    <name type="scientific">Kribbella koreensis</name>
    <dbReference type="NCBI Taxonomy" id="57909"/>
    <lineage>
        <taxon>Bacteria</taxon>
        <taxon>Bacillati</taxon>
        <taxon>Actinomycetota</taxon>
        <taxon>Actinomycetes</taxon>
        <taxon>Propionibacteriales</taxon>
        <taxon>Kribbellaceae</taxon>
        <taxon>Kribbella</taxon>
    </lineage>
</organism>
<evidence type="ECO:0000256" key="1">
    <source>
        <dbReference type="ARBA" id="ARBA00022603"/>
    </source>
</evidence>
<dbReference type="InterPro" id="IPR013216">
    <property type="entry name" value="Methyltransf_11"/>
</dbReference>
<comment type="caution">
    <text evidence="5">The sequence shown here is derived from an EMBL/GenBank/DDBJ whole genome shotgun (WGS) entry which is preliminary data.</text>
</comment>
<keyword evidence="3" id="KW-0949">S-adenosyl-L-methionine</keyword>
<dbReference type="RefSeq" id="WP_343972765.1">
    <property type="nucleotide sequence ID" value="NZ_BAAAHK010000009.1"/>
</dbReference>
<gene>
    <name evidence="5" type="ORF">GCM10009554_42930</name>
</gene>
<dbReference type="EMBL" id="BAAAHK010000009">
    <property type="protein sequence ID" value="GAA0946735.1"/>
    <property type="molecule type" value="Genomic_DNA"/>
</dbReference>
<feature type="domain" description="Methyltransferase type 11" evidence="4">
    <location>
        <begin position="59"/>
        <end position="149"/>
    </location>
</feature>
<keyword evidence="2" id="KW-0808">Transferase</keyword>
<dbReference type="InterPro" id="IPR029063">
    <property type="entry name" value="SAM-dependent_MTases_sf"/>
</dbReference>
<sequence>MQSTKPGPPEIVSEIRDHYTERHDEAGRLQTTLKGRLELQRLKELLDEHLPSAPARIADVGGGPGKHAEWLAELGHDVVLLDPVERHVEQAKAAGINAVIGDARRLPWDNESMDVVLMAGPMYHLTRNEERRLAVREAVRVLRPGGVLAVIAINRNANLIGSTLANTLQTRREVVEDILNDGYSFENERMAETTYHTVAQLRSELAPFLDRVRISGLTGPGGWLTVVIDAHFKDMPLPPSIGAPDPLETALACSRLADGQPHLVHASSLLLAIGKRA</sequence>
<dbReference type="CDD" id="cd02440">
    <property type="entry name" value="AdoMet_MTases"/>
    <property type="match status" value="1"/>
</dbReference>
<evidence type="ECO:0000313" key="5">
    <source>
        <dbReference type="EMBL" id="GAA0946735.1"/>
    </source>
</evidence>
<proteinExistence type="predicted"/>
<evidence type="ECO:0000259" key="4">
    <source>
        <dbReference type="Pfam" id="PF08241"/>
    </source>
</evidence>
<evidence type="ECO:0000256" key="2">
    <source>
        <dbReference type="ARBA" id="ARBA00022679"/>
    </source>
</evidence>
<protein>
    <recommendedName>
        <fullName evidence="4">Methyltransferase type 11 domain-containing protein</fullName>
    </recommendedName>
</protein>
<dbReference type="Gene3D" id="3.40.50.150">
    <property type="entry name" value="Vaccinia Virus protein VP39"/>
    <property type="match status" value="1"/>
</dbReference>